<keyword evidence="1" id="KW-0723">Serine/threonine-protein kinase</keyword>
<name>A0A183DI70_9BILA</name>
<dbReference type="GO" id="GO:0007165">
    <property type="term" value="P:signal transduction"/>
    <property type="evidence" value="ECO:0007669"/>
    <property type="project" value="InterPro"/>
</dbReference>
<dbReference type="Gene3D" id="4.10.170.10">
    <property type="entry name" value="p53-like tetramerisation domain"/>
    <property type="match status" value="1"/>
</dbReference>
<dbReference type="PROSITE" id="PS50951">
    <property type="entry name" value="SARAH"/>
    <property type="match status" value="1"/>
</dbReference>
<evidence type="ECO:0000256" key="1">
    <source>
        <dbReference type="ARBA" id="ARBA00022527"/>
    </source>
</evidence>
<keyword evidence="2" id="KW-0808">Transferase</keyword>
<organism evidence="4">
    <name type="scientific">Gongylonema pulchrum</name>
    <dbReference type="NCBI Taxonomy" id="637853"/>
    <lineage>
        <taxon>Eukaryota</taxon>
        <taxon>Metazoa</taxon>
        <taxon>Ecdysozoa</taxon>
        <taxon>Nematoda</taxon>
        <taxon>Chromadorea</taxon>
        <taxon>Rhabditida</taxon>
        <taxon>Spirurina</taxon>
        <taxon>Spiruromorpha</taxon>
        <taxon>Spiruroidea</taxon>
        <taxon>Gongylonematidae</taxon>
        <taxon>Gongylonema</taxon>
    </lineage>
</organism>
<evidence type="ECO:0000256" key="2">
    <source>
        <dbReference type="ARBA" id="ARBA00022777"/>
    </source>
</evidence>
<accession>A0A183DI70</accession>
<dbReference type="GO" id="GO:0051262">
    <property type="term" value="P:protein tetramerization"/>
    <property type="evidence" value="ECO:0007669"/>
    <property type="project" value="InterPro"/>
</dbReference>
<dbReference type="WBParaSite" id="GPUH_0000842001-mRNA-1">
    <property type="protein sequence ID" value="GPUH_0000842001-mRNA-1"/>
    <property type="gene ID" value="GPUH_0000842001"/>
</dbReference>
<evidence type="ECO:0000259" key="3">
    <source>
        <dbReference type="PROSITE" id="PS50951"/>
    </source>
</evidence>
<feature type="domain" description="SARAH" evidence="3">
    <location>
        <begin position="1"/>
        <end position="40"/>
    </location>
</feature>
<dbReference type="InterPro" id="IPR024205">
    <property type="entry name" value="Mst1_2_SARAH_domain"/>
</dbReference>
<dbReference type="InterPro" id="IPR036674">
    <property type="entry name" value="p53_tetramer_sf"/>
</dbReference>
<reference evidence="4" key="1">
    <citation type="submission" date="2016-06" db="UniProtKB">
        <authorList>
            <consortium name="WormBaseParasite"/>
        </authorList>
    </citation>
    <scope>IDENTIFICATION</scope>
</reference>
<evidence type="ECO:0000313" key="4">
    <source>
        <dbReference type="WBParaSite" id="GPUH_0000842001-mRNA-1"/>
    </source>
</evidence>
<dbReference type="InterPro" id="IPR011524">
    <property type="entry name" value="SARAH_dom"/>
</dbReference>
<proteinExistence type="predicted"/>
<dbReference type="Pfam" id="PF11629">
    <property type="entry name" value="Mst1_SARAH"/>
    <property type="match status" value="1"/>
</dbReference>
<keyword evidence="2" id="KW-0418">Kinase</keyword>
<sequence>LDELIRRKANLESDMDVELRELQARYQTKRQPILDAIEAKKAKTAAQL</sequence>
<dbReference type="GO" id="GO:0004674">
    <property type="term" value="F:protein serine/threonine kinase activity"/>
    <property type="evidence" value="ECO:0007669"/>
    <property type="project" value="UniProtKB-KW"/>
</dbReference>
<protein>
    <submittedName>
        <fullName evidence="4">Non-specific serine/threonine protein kinase</fullName>
    </submittedName>
</protein>
<dbReference type="AlphaFoldDB" id="A0A183DI70"/>